<feature type="chain" id="PRO_5012702313" description="CxC6 like cysteine cluster associated with KDZ domain-containing protein" evidence="1">
    <location>
        <begin position="20"/>
        <end position="568"/>
    </location>
</feature>
<keyword evidence="1" id="KW-0732">Signal</keyword>
<name>A0A1M2VKW4_TRAPU</name>
<feature type="domain" description="CxC6 like cysteine cluster associated with KDZ" evidence="3">
    <location>
        <begin position="281"/>
        <end position="344"/>
    </location>
</feature>
<comment type="caution">
    <text evidence="4">The sequence shown here is derived from an EMBL/GenBank/DDBJ whole genome shotgun (WGS) entry which is preliminary data.</text>
</comment>
<evidence type="ECO:0000259" key="3">
    <source>
        <dbReference type="Pfam" id="PF18721"/>
    </source>
</evidence>
<dbReference type="OMA" id="EWAHYCE"/>
<evidence type="ECO:0008006" key="6">
    <source>
        <dbReference type="Google" id="ProtNLM"/>
    </source>
</evidence>
<dbReference type="InterPro" id="IPR041539">
    <property type="entry name" value="CxC5"/>
</dbReference>
<dbReference type="EMBL" id="MNAD01001069">
    <property type="protein sequence ID" value="OJT08239.1"/>
    <property type="molecule type" value="Genomic_DNA"/>
</dbReference>
<dbReference type="OrthoDB" id="3055037at2759"/>
<evidence type="ECO:0000313" key="5">
    <source>
        <dbReference type="Proteomes" id="UP000184267"/>
    </source>
</evidence>
<evidence type="ECO:0000259" key="2">
    <source>
        <dbReference type="Pfam" id="PF18718"/>
    </source>
</evidence>
<evidence type="ECO:0000256" key="1">
    <source>
        <dbReference type="SAM" id="SignalP"/>
    </source>
</evidence>
<sequence length="568" mass="63762">MLLLSHLFASLSATPGALSTTLGSLVQFIELAAKLQPVILHRAPLSWDSSVPPADLPSYILDFMSCHLGTSEECVQQLWTALGSTIWSTGKAVLEGAGDGGDGGADEWALEDMDSFLLSTDRDHVECKALYYPNYVVHDGVRQYYDDIPEYIQVSGHKFIERQVLEHFTMLSVLSWTSSTNAAHIYQQSMAKLSEDAPEDSRFRLRAAHTADGFLILALLKDAKDRGVVLEVPSTGHQKDRFTAAVHIAESGQPEFAHWCTKCVRRFDDADGVTRYVDCIITDGIDMGRPCCGEHNCRGELRTPQDRWCVGHQGQELFCVVEGCCMGHRVGHRTCELHCAIEEHYIATGKAMFTLRARLQRAQVAHPTDAINPNTPINEEIEADIPGPCPEKPAEGNQRVRARFGRRRTHNEQLIVRPCGIITSRETFYGSESIPQVVDMVKRRHLVPNSMPRFLWYDNNCGVYKYCAANHGEDLHLKIGLPVDVFHWKCKHKKTDIECSYHCNPYKYPELLKDNTSGFFNSSRAEQTNVWFGGYHAIKNKLTCAKLEAEGCIPTYRRDLQFAPAMSV</sequence>
<keyword evidence="5" id="KW-1185">Reference proteome</keyword>
<dbReference type="AlphaFoldDB" id="A0A1M2VKW4"/>
<accession>A0A1M2VKW4</accession>
<feature type="signal peptide" evidence="1">
    <location>
        <begin position="1"/>
        <end position="19"/>
    </location>
</feature>
<evidence type="ECO:0000313" key="4">
    <source>
        <dbReference type="EMBL" id="OJT08239.1"/>
    </source>
</evidence>
<dbReference type="STRING" id="154538.A0A1M2VKW4"/>
<reference evidence="4 5" key="1">
    <citation type="submission" date="2016-10" db="EMBL/GenBank/DDBJ databases">
        <title>Genome sequence of the basidiomycete white-rot fungus Trametes pubescens.</title>
        <authorList>
            <person name="Makela M.R."/>
            <person name="Granchi Z."/>
            <person name="Peng M."/>
            <person name="De Vries R.P."/>
            <person name="Grigoriev I."/>
            <person name="Riley R."/>
            <person name="Hilden K."/>
        </authorList>
    </citation>
    <scope>NUCLEOTIDE SEQUENCE [LARGE SCALE GENOMIC DNA]</scope>
    <source>
        <strain evidence="4 5">FBCC735</strain>
    </source>
</reference>
<feature type="domain" description="CxC5 like cysteine cluster associated with KDZ" evidence="2">
    <location>
        <begin position="126"/>
        <end position="189"/>
    </location>
</feature>
<dbReference type="Pfam" id="PF18721">
    <property type="entry name" value="CxC6"/>
    <property type="match status" value="1"/>
</dbReference>
<dbReference type="Pfam" id="PF18718">
    <property type="entry name" value="CxC5"/>
    <property type="match status" value="1"/>
</dbReference>
<organism evidence="4 5">
    <name type="scientific">Trametes pubescens</name>
    <name type="common">White-rot fungus</name>
    <dbReference type="NCBI Taxonomy" id="154538"/>
    <lineage>
        <taxon>Eukaryota</taxon>
        <taxon>Fungi</taxon>
        <taxon>Dikarya</taxon>
        <taxon>Basidiomycota</taxon>
        <taxon>Agaricomycotina</taxon>
        <taxon>Agaricomycetes</taxon>
        <taxon>Polyporales</taxon>
        <taxon>Polyporaceae</taxon>
        <taxon>Trametes</taxon>
    </lineage>
</organism>
<protein>
    <recommendedName>
        <fullName evidence="6">CxC6 like cysteine cluster associated with KDZ domain-containing protein</fullName>
    </recommendedName>
</protein>
<gene>
    <name evidence="4" type="ORF">TRAPUB_876</name>
</gene>
<proteinExistence type="predicted"/>
<dbReference type="Proteomes" id="UP000184267">
    <property type="component" value="Unassembled WGS sequence"/>
</dbReference>
<dbReference type="InterPro" id="IPR040898">
    <property type="entry name" value="CxC6"/>
</dbReference>